<name>A0A1N6HZ10_9BACT</name>
<dbReference type="AlphaFoldDB" id="A0A1N6HZ10"/>
<evidence type="ECO:0000256" key="1">
    <source>
        <dbReference type="SAM" id="MobiDB-lite"/>
    </source>
</evidence>
<organism evidence="2 3">
    <name type="scientific">Halodesulfovibrio marinisediminis DSM 17456</name>
    <dbReference type="NCBI Taxonomy" id="1121457"/>
    <lineage>
        <taxon>Bacteria</taxon>
        <taxon>Pseudomonadati</taxon>
        <taxon>Thermodesulfobacteriota</taxon>
        <taxon>Desulfovibrionia</taxon>
        <taxon>Desulfovibrionales</taxon>
        <taxon>Desulfovibrionaceae</taxon>
        <taxon>Halodesulfovibrio</taxon>
    </lineage>
</organism>
<accession>A0A1N6HZ10</accession>
<evidence type="ECO:0000313" key="2">
    <source>
        <dbReference type="EMBL" id="SIO25058.1"/>
    </source>
</evidence>
<feature type="region of interest" description="Disordered" evidence="1">
    <location>
        <begin position="53"/>
        <end position="72"/>
    </location>
</feature>
<keyword evidence="3" id="KW-1185">Reference proteome</keyword>
<dbReference type="Proteomes" id="UP000184694">
    <property type="component" value="Unassembled WGS sequence"/>
</dbReference>
<dbReference type="RefSeq" id="WP_074217075.1">
    <property type="nucleotide sequence ID" value="NZ_FSRG01000006.1"/>
</dbReference>
<gene>
    <name evidence="2" type="ORF">SAMN02745161_2294</name>
</gene>
<protein>
    <submittedName>
        <fullName evidence="2">Uncharacterized protein</fullName>
    </submittedName>
</protein>
<evidence type="ECO:0000313" key="3">
    <source>
        <dbReference type="Proteomes" id="UP000184694"/>
    </source>
</evidence>
<proteinExistence type="predicted"/>
<sequence length="72" mass="7648">MSDTTNTEMSGTQKFILELANLLLEKGLKAGFAYGSYLLLNKMLDQGRSVSAEASNSSCKLSCGTPTIQPTA</sequence>
<reference evidence="3" key="1">
    <citation type="submission" date="2016-11" db="EMBL/GenBank/DDBJ databases">
        <authorList>
            <person name="Varghese N."/>
            <person name="Submissions S."/>
        </authorList>
    </citation>
    <scope>NUCLEOTIDE SEQUENCE [LARGE SCALE GENOMIC DNA]</scope>
    <source>
        <strain evidence="3">DSM 17456</strain>
    </source>
</reference>
<dbReference type="EMBL" id="FSRG01000006">
    <property type="protein sequence ID" value="SIO25058.1"/>
    <property type="molecule type" value="Genomic_DNA"/>
</dbReference>